<accession>A0A1S8CVW7</accession>
<dbReference type="Gene3D" id="3.20.20.450">
    <property type="entry name" value="EAL domain"/>
    <property type="match status" value="1"/>
</dbReference>
<dbReference type="PROSITE" id="PS50883">
    <property type="entry name" value="EAL"/>
    <property type="match status" value="1"/>
</dbReference>
<dbReference type="InterPro" id="IPR001633">
    <property type="entry name" value="EAL_dom"/>
</dbReference>
<reference evidence="3 4" key="1">
    <citation type="submission" date="2016-10" db="EMBL/GenBank/DDBJ databases">
        <title>Draft Genome sequence of Alkanindiges sp. strain H1.</title>
        <authorList>
            <person name="Subhash Y."/>
            <person name="Lee S."/>
        </authorList>
    </citation>
    <scope>NUCLEOTIDE SEQUENCE [LARGE SCALE GENOMIC DNA]</scope>
    <source>
        <strain evidence="3 4">H1</strain>
    </source>
</reference>
<dbReference type="OrthoDB" id="7052318at2"/>
<dbReference type="GO" id="GO:0071111">
    <property type="term" value="F:cyclic-guanylate-specific phosphodiesterase activity"/>
    <property type="evidence" value="ECO:0007669"/>
    <property type="project" value="InterPro"/>
</dbReference>
<comment type="caution">
    <text evidence="3">The sequence shown here is derived from an EMBL/GenBank/DDBJ whole genome shotgun (WGS) entry which is preliminary data.</text>
</comment>
<dbReference type="PANTHER" id="PTHR33121">
    <property type="entry name" value="CYCLIC DI-GMP PHOSPHODIESTERASE PDEF"/>
    <property type="match status" value="1"/>
</dbReference>
<dbReference type="InterPro" id="IPR000160">
    <property type="entry name" value="GGDEF_dom"/>
</dbReference>
<dbReference type="CDD" id="cd01948">
    <property type="entry name" value="EAL"/>
    <property type="match status" value="1"/>
</dbReference>
<dbReference type="CDD" id="cd00130">
    <property type="entry name" value="PAS"/>
    <property type="match status" value="1"/>
</dbReference>
<dbReference type="SMART" id="SM00267">
    <property type="entry name" value="GGDEF"/>
    <property type="match status" value="1"/>
</dbReference>
<feature type="domain" description="GGDEF" evidence="2">
    <location>
        <begin position="306"/>
        <end position="441"/>
    </location>
</feature>
<dbReference type="Gene3D" id="3.30.450.20">
    <property type="entry name" value="PAS domain"/>
    <property type="match status" value="1"/>
</dbReference>
<dbReference type="EMBL" id="MLCN01000022">
    <property type="protein sequence ID" value="ONG39762.1"/>
    <property type="molecule type" value="Genomic_DNA"/>
</dbReference>
<dbReference type="SMART" id="SM00052">
    <property type="entry name" value="EAL"/>
    <property type="match status" value="1"/>
</dbReference>
<dbReference type="InterPro" id="IPR035965">
    <property type="entry name" value="PAS-like_dom_sf"/>
</dbReference>
<dbReference type="InterPro" id="IPR013767">
    <property type="entry name" value="PAS_fold"/>
</dbReference>
<keyword evidence="4" id="KW-1185">Reference proteome</keyword>
<sequence>MNSRSQHLQLLVIDDEQTTANNLAQLLEKQHTVTQFQLLDDQEEFEKALRSPWDVILFGHAYDLDYQKVLNLLKENNLEIPVIAIPDEMAAPADNEDTSADLVAGFKLGLTDVIPRHRLTHLAYAVQREAKHARYVSRNAKLGNQFKEAERRAQLLVKNSKSAVAYIHDGVHIYTNETYNELFGYHSLEDLVGMPVIDLIEGKDVNSFKEFLRAYSRGATQQSEFKFNGIKADGSQFEALLQLAPASYDGEDCIQIIIQPQLQSSAALAAQLAVIERVDNLTKLNNRLAFEEDLTKTLAQLRITPAEHAVLYINIGNIGHIHAIAGLAGSDTAILNIAKLLKKELAPNELYRFRESSFTVILNGQAIEQATATAKNLCHLVSEHMIMVDKRTVQATISIGVVPINQSSPGQAEVLDRAYQSSEKVRLQNQGSGNGVYVYNPAENASKSDSALREILENALNRGQFQLMFQHIYDTTEQDLELFEVYVRLPLGDGKVMGPDEFLAVAQQYHLEGRIDRWVLLNASKLLKAFMVQHPKARLLINLGAESIQDPSLPDVITKLLGALNSPHKPLVLQFNEANVSTYLQLAKTQLESLRKIGAQVSINDFGSTLNSKNLLNYLKLDLVKLDKAYMTNLNNDDNYNATQALVSEIQGYEIDIVGGYIEAPQEVAKAWTLGARYLQGYYFQKPMDKLVLNQEEQI</sequence>
<dbReference type="STRING" id="1907941.BKE30_08170"/>
<evidence type="ECO:0000259" key="2">
    <source>
        <dbReference type="PROSITE" id="PS50887"/>
    </source>
</evidence>
<dbReference type="Pfam" id="PF00990">
    <property type="entry name" value="GGDEF"/>
    <property type="match status" value="1"/>
</dbReference>
<dbReference type="RefSeq" id="WP_076878125.1">
    <property type="nucleotide sequence ID" value="NZ_MLCN01000022.1"/>
</dbReference>
<dbReference type="NCBIfam" id="TIGR00254">
    <property type="entry name" value="GGDEF"/>
    <property type="match status" value="1"/>
</dbReference>
<evidence type="ECO:0008006" key="5">
    <source>
        <dbReference type="Google" id="ProtNLM"/>
    </source>
</evidence>
<feature type="domain" description="EAL" evidence="1">
    <location>
        <begin position="449"/>
        <end position="699"/>
    </location>
</feature>
<name>A0A1S8CVW7_9GAMM</name>
<dbReference type="Gene3D" id="3.40.50.2300">
    <property type="match status" value="1"/>
</dbReference>
<dbReference type="InterPro" id="IPR043128">
    <property type="entry name" value="Rev_trsase/Diguanyl_cyclase"/>
</dbReference>
<dbReference type="CDD" id="cd00156">
    <property type="entry name" value="REC"/>
    <property type="match status" value="1"/>
</dbReference>
<dbReference type="PROSITE" id="PS50887">
    <property type="entry name" value="GGDEF"/>
    <property type="match status" value="1"/>
</dbReference>
<dbReference type="PANTHER" id="PTHR33121:SF79">
    <property type="entry name" value="CYCLIC DI-GMP PHOSPHODIESTERASE PDED-RELATED"/>
    <property type="match status" value="1"/>
</dbReference>
<protein>
    <recommendedName>
        <fullName evidence="5">EAL domain-containing protein</fullName>
    </recommendedName>
</protein>
<dbReference type="Gene3D" id="3.30.70.270">
    <property type="match status" value="1"/>
</dbReference>
<evidence type="ECO:0000259" key="1">
    <source>
        <dbReference type="PROSITE" id="PS50883"/>
    </source>
</evidence>
<evidence type="ECO:0000313" key="4">
    <source>
        <dbReference type="Proteomes" id="UP000192132"/>
    </source>
</evidence>
<dbReference type="SUPFAM" id="SSF141868">
    <property type="entry name" value="EAL domain-like"/>
    <property type="match status" value="1"/>
</dbReference>
<dbReference type="InterPro" id="IPR029787">
    <property type="entry name" value="Nucleotide_cyclase"/>
</dbReference>
<evidence type="ECO:0000313" key="3">
    <source>
        <dbReference type="EMBL" id="ONG39762.1"/>
    </source>
</evidence>
<dbReference type="SUPFAM" id="SSF52172">
    <property type="entry name" value="CheY-like"/>
    <property type="match status" value="1"/>
</dbReference>
<dbReference type="NCBIfam" id="TIGR00229">
    <property type="entry name" value="sensory_box"/>
    <property type="match status" value="1"/>
</dbReference>
<proteinExistence type="predicted"/>
<dbReference type="InterPro" id="IPR000014">
    <property type="entry name" value="PAS"/>
</dbReference>
<dbReference type="Pfam" id="PF00563">
    <property type="entry name" value="EAL"/>
    <property type="match status" value="1"/>
</dbReference>
<gene>
    <name evidence="3" type="ORF">BKE30_08170</name>
</gene>
<dbReference type="Proteomes" id="UP000192132">
    <property type="component" value="Unassembled WGS sequence"/>
</dbReference>
<organism evidence="3 4">
    <name type="scientific">Alkanindiges hydrocarboniclasticus</name>
    <dbReference type="NCBI Taxonomy" id="1907941"/>
    <lineage>
        <taxon>Bacteria</taxon>
        <taxon>Pseudomonadati</taxon>
        <taxon>Pseudomonadota</taxon>
        <taxon>Gammaproteobacteria</taxon>
        <taxon>Moraxellales</taxon>
        <taxon>Moraxellaceae</taxon>
        <taxon>Alkanindiges</taxon>
    </lineage>
</organism>
<dbReference type="AlphaFoldDB" id="A0A1S8CVW7"/>
<dbReference type="InterPro" id="IPR011006">
    <property type="entry name" value="CheY-like_superfamily"/>
</dbReference>
<dbReference type="InterPro" id="IPR035919">
    <property type="entry name" value="EAL_sf"/>
</dbReference>
<dbReference type="SUPFAM" id="SSF55073">
    <property type="entry name" value="Nucleotide cyclase"/>
    <property type="match status" value="1"/>
</dbReference>
<dbReference type="GO" id="GO:0006355">
    <property type="term" value="P:regulation of DNA-templated transcription"/>
    <property type="evidence" value="ECO:0007669"/>
    <property type="project" value="InterPro"/>
</dbReference>
<dbReference type="SUPFAM" id="SSF55785">
    <property type="entry name" value="PYP-like sensor domain (PAS domain)"/>
    <property type="match status" value="1"/>
</dbReference>
<dbReference type="Pfam" id="PF00989">
    <property type="entry name" value="PAS"/>
    <property type="match status" value="1"/>
</dbReference>
<dbReference type="InterPro" id="IPR050706">
    <property type="entry name" value="Cyclic-di-GMP_PDE-like"/>
</dbReference>